<evidence type="ECO:0000256" key="12">
    <source>
        <dbReference type="ARBA" id="ARBA00023037"/>
    </source>
</evidence>
<dbReference type="SMART" id="SM01242">
    <property type="entry name" value="Integrin_B_tail"/>
    <property type="match status" value="1"/>
</dbReference>
<dbReference type="FunFam" id="2.10.25.10:FF:000036">
    <property type="entry name" value="Integrin beta"/>
    <property type="match status" value="1"/>
</dbReference>
<evidence type="ECO:0000256" key="11">
    <source>
        <dbReference type="ARBA" id="ARBA00022989"/>
    </source>
</evidence>
<evidence type="ECO:0000256" key="14">
    <source>
        <dbReference type="ARBA" id="ARBA00023157"/>
    </source>
</evidence>
<dbReference type="Pfam" id="PF08725">
    <property type="entry name" value="Integrin_b_cyt"/>
    <property type="match status" value="1"/>
</dbReference>
<dbReference type="InterPro" id="IPR015812">
    <property type="entry name" value="Integrin_bsu"/>
</dbReference>
<dbReference type="SUPFAM" id="SSF69179">
    <property type="entry name" value="Integrin domains"/>
    <property type="match status" value="1"/>
</dbReference>
<dbReference type="InterPro" id="IPR015439">
    <property type="entry name" value="Integrin_b-2_sf"/>
</dbReference>
<accession>A0A3R7QFX7</accession>
<evidence type="ECO:0000256" key="19">
    <source>
        <dbReference type="RuleBase" id="RU000633"/>
    </source>
</evidence>
<keyword evidence="26" id="KW-1185">Reference proteome</keyword>
<evidence type="ECO:0000256" key="10">
    <source>
        <dbReference type="ARBA" id="ARBA00022907"/>
    </source>
</evidence>
<dbReference type="PROSITE" id="PS52047">
    <property type="entry name" value="I_EGF_2"/>
    <property type="match status" value="1"/>
</dbReference>
<dbReference type="InterPro" id="IPR014836">
    <property type="entry name" value="Integrin_bsu_cyt_dom"/>
</dbReference>
<dbReference type="Gene3D" id="3.40.50.410">
    <property type="entry name" value="von Willebrand factor, type A domain"/>
    <property type="match status" value="2"/>
</dbReference>
<keyword evidence="3" id="KW-1003">Cell membrane</keyword>
<dbReference type="InterPro" id="IPR013111">
    <property type="entry name" value="EGF_extracell"/>
</dbReference>
<dbReference type="Gene3D" id="2.60.40.1510">
    <property type="entry name" value="ntegrin, alpha v. Chain A, domain 3"/>
    <property type="match status" value="1"/>
</dbReference>
<keyword evidence="4" id="KW-0245">EGF-like domain</keyword>
<dbReference type="Pfam" id="PF07974">
    <property type="entry name" value="EGF_2"/>
    <property type="match status" value="1"/>
</dbReference>
<feature type="disulfide bond" evidence="18">
    <location>
        <begin position="547"/>
        <end position="552"/>
    </location>
</feature>
<feature type="domain" description="Integrin beta subunit VWA" evidence="22">
    <location>
        <begin position="104"/>
        <end position="462"/>
    </location>
</feature>
<dbReference type="OrthoDB" id="410592at2759"/>
<dbReference type="InterPro" id="IPR002369">
    <property type="entry name" value="Integrin_bsu_VWA"/>
</dbReference>
<evidence type="ECO:0000256" key="4">
    <source>
        <dbReference type="ARBA" id="ARBA00022536"/>
    </source>
</evidence>
<feature type="disulfide bond" evidence="18">
    <location>
        <begin position="607"/>
        <end position="658"/>
    </location>
</feature>
<dbReference type="PROSITE" id="PS00243">
    <property type="entry name" value="I_EGF_1"/>
    <property type="match status" value="1"/>
</dbReference>
<dbReference type="AlphaFoldDB" id="A0A3R7QFX7"/>
<keyword evidence="5" id="KW-0597">Phosphoprotein</keyword>
<feature type="transmembrane region" description="Helical" evidence="21">
    <location>
        <begin position="721"/>
        <end position="743"/>
    </location>
</feature>
<reference evidence="25 26" key="2">
    <citation type="submission" date="2019-01" db="EMBL/GenBank/DDBJ databases">
        <title>The decoding of complex shrimp genome reveals the adaptation for benthos swimmer, frequently molting mechanism and breeding impact on genome.</title>
        <authorList>
            <person name="Sun Y."/>
            <person name="Gao Y."/>
            <person name="Yu Y."/>
        </authorList>
    </citation>
    <scope>NUCLEOTIDE SEQUENCE [LARGE SCALE GENOMIC DNA]</scope>
    <source>
        <tissue evidence="25">Muscle</tissue>
    </source>
</reference>
<dbReference type="InterPro" id="IPR012896">
    <property type="entry name" value="Integrin_bsu_tail"/>
</dbReference>
<keyword evidence="11 21" id="KW-1133">Transmembrane helix</keyword>
<comment type="subcellular location">
    <subcellularLocation>
        <location evidence="1 19">Cell membrane</location>
        <topology evidence="1 19">Single-pass type I membrane protein</topology>
    </subcellularLocation>
    <subcellularLocation>
        <location evidence="17">Membrane raft</location>
        <topology evidence="17">Single-pass type I membrane protein</topology>
    </subcellularLocation>
</comment>
<evidence type="ECO:0000313" key="25">
    <source>
        <dbReference type="EMBL" id="ROT66183.1"/>
    </source>
</evidence>
<feature type="disulfide bond" evidence="18">
    <location>
        <begin position="642"/>
        <end position="715"/>
    </location>
</feature>
<evidence type="ECO:0000259" key="24">
    <source>
        <dbReference type="SMART" id="SM01242"/>
    </source>
</evidence>
<feature type="disulfide bond" evidence="18">
    <location>
        <begin position="566"/>
        <end position="571"/>
    </location>
</feature>
<dbReference type="InterPro" id="IPR057073">
    <property type="entry name" value="EGF_integrin_2"/>
</dbReference>
<dbReference type="SUPFAM" id="SSF53300">
    <property type="entry name" value="vWA-like"/>
    <property type="match status" value="1"/>
</dbReference>
<keyword evidence="8" id="KW-0677">Repeat</keyword>
<evidence type="ECO:0000256" key="9">
    <source>
        <dbReference type="ARBA" id="ARBA00022889"/>
    </source>
</evidence>
<evidence type="ECO:0000256" key="20">
    <source>
        <dbReference type="SAM" id="MobiDB-lite"/>
    </source>
</evidence>
<dbReference type="SMART" id="SM01241">
    <property type="entry name" value="Integrin_b_cyt"/>
    <property type="match status" value="1"/>
</dbReference>
<evidence type="ECO:0000256" key="15">
    <source>
        <dbReference type="ARBA" id="ARBA00023180"/>
    </source>
</evidence>
<dbReference type="GO" id="GO:0007157">
    <property type="term" value="P:heterophilic cell-cell adhesion via plasma membrane cell adhesion molecules"/>
    <property type="evidence" value="ECO:0007669"/>
    <property type="project" value="UniProtKB-ARBA"/>
</dbReference>
<feature type="disulfide bond" evidence="18">
    <location>
        <begin position="534"/>
        <end position="545"/>
    </location>
</feature>
<feature type="disulfide bond" evidence="18">
    <location>
        <begin position="105"/>
        <end position="114"/>
    </location>
</feature>
<evidence type="ECO:0000256" key="21">
    <source>
        <dbReference type="SAM" id="Phobius"/>
    </source>
</evidence>
<dbReference type="PRINTS" id="PR01186">
    <property type="entry name" value="INTEGRINB"/>
</dbReference>
<dbReference type="EMBL" id="QCYY01002982">
    <property type="protein sequence ID" value="ROT66183.1"/>
    <property type="molecule type" value="Genomic_DNA"/>
</dbReference>
<dbReference type="GO" id="GO:0033627">
    <property type="term" value="P:cell adhesion mediated by integrin"/>
    <property type="evidence" value="ECO:0007669"/>
    <property type="project" value="TreeGrafter"/>
</dbReference>
<feature type="disulfide bond" evidence="18">
    <location>
        <begin position="403"/>
        <end position="414"/>
    </location>
</feature>
<feature type="disulfide bond" evidence="18">
    <location>
        <begin position="605"/>
        <end position="610"/>
    </location>
</feature>
<dbReference type="Gene3D" id="6.20.50.10">
    <property type="match status" value="1"/>
</dbReference>
<dbReference type="Pfam" id="PF00362">
    <property type="entry name" value="Integrin_beta"/>
    <property type="match status" value="2"/>
</dbReference>
<dbReference type="InterPro" id="IPR032695">
    <property type="entry name" value="Integrin_dom_sf"/>
</dbReference>
<feature type="disulfide bond" evidence="18">
    <location>
        <begin position="568"/>
        <end position="599"/>
    </location>
</feature>
<gene>
    <name evidence="25" type="ORF">C7M84_015801</name>
</gene>
<keyword evidence="9 19" id="KW-0130">Cell adhesion</keyword>
<dbReference type="GO" id="GO:0008305">
    <property type="term" value="C:integrin complex"/>
    <property type="evidence" value="ECO:0007669"/>
    <property type="project" value="TreeGrafter"/>
</dbReference>
<evidence type="ECO:0000256" key="7">
    <source>
        <dbReference type="ARBA" id="ARBA00022729"/>
    </source>
</evidence>
<feature type="disulfide bond" evidence="18">
    <location>
        <begin position="573"/>
        <end position="582"/>
    </location>
</feature>
<evidence type="ECO:0000256" key="3">
    <source>
        <dbReference type="ARBA" id="ARBA00022475"/>
    </source>
</evidence>
<dbReference type="PIRSF" id="PIRSF002512">
    <property type="entry name" value="Integrin_B"/>
    <property type="match status" value="1"/>
</dbReference>
<evidence type="ECO:0000256" key="18">
    <source>
        <dbReference type="PIRSR" id="PIRSR002512-1"/>
    </source>
</evidence>
<keyword evidence="13 21" id="KW-0472">Membrane</keyword>
<dbReference type="GO" id="GO:0045121">
    <property type="term" value="C:membrane raft"/>
    <property type="evidence" value="ECO:0007669"/>
    <property type="project" value="UniProtKB-SubCell"/>
</dbReference>
<dbReference type="GO" id="GO:0006909">
    <property type="term" value="P:phagocytosis"/>
    <property type="evidence" value="ECO:0007669"/>
    <property type="project" value="UniProtKB-KW"/>
</dbReference>
<sequence length="792" mass="88406">MNVIQAQLFEHGKFTRSPPPHLPLAPKETLTPPPPPMPRRRAEACRKECPSVCHLPRGGEECAPFPLITDTTMKAGIHMGIALWVFWALATSAFAQESCNVKEQCSDCIQTPGCMWCSKPKGERRRPQPLLCRDVPVREFLRGRARREPAERDVSKDSRVTNQGRIIQLAPQRLRLKLRKGKSQHISVTYRQVKDYPVDLYYLMDLSNSMLDDKENLAKLGSKLAETMRNPHDAQFKLGLAPSSHKVADALRRHSAGELWCARADRLEGPVRRIIVFSTDAKFHHAGDGRLAGIVQPNDEQCHLDDQGVYNDFDKYDYPSVAQINKIAQREEINVIFAVSGYPDLYESLSKMIEASSFGVLDANSANVVELVKEQYEKITSKIKLSDNLTDTSPVTISYSSKCHGTQDVATNECGDMKEGSEVVFDLNVTAIKCPADGKPFFIEVKTLQDKLILEVQFDCNCGIEWTIPAVATTKGLSCVAFARALPGATAVDRCQCSTSGFHELNEDESQCIMPGDTYACSNQGYCSCGACVCDIPEFVDGKYCQCNRRLCSIGNSKECFGHGTCECGKCKCKPGYQGEYCECEDDSKCRELGKQEVCSGHGECKCGKCRCIQSDNVHYSGQYCEDCQSCSTGKCGKFRDCVQCQHFGTGVLGKEECNKCEIKPQPVHSLEDKILNNARLCTFEDTDTGCYFNFTYLYMDNGKYDIYVLREQQCPEAAPVLGIVFGLVAAIVAIGLLTLLIWKLLTTIHDRREYAKFEDERRKAQWNTDGNPLYRPATNTFKNPAFAQQAQ</sequence>
<dbReference type="GO" id="GO:0016477">
    <property type="term" value="P:cell migration"/>
    <property type="evidence" value="ECO:0007669"/>
    <property type="project" value="TreeGrafter"/>
</dbReference>
<feature type="disulfide bond" evidence="18">
    <location>
        <begin position="497"/>
        <end position="512"/>
    </location>
</feature>
<dbReference type="FunFam" id="1.20.5.100:FF:000002">
    <property type="entry name" value="Integrin beta"/>
    <property type="match status" value="1"/>
</dbReference>
<dbReference type="Gene3D" id="4.10.1240.30">
    <property type="match status" value="1"/>
</dbReference>
<evidence type="ECO:0000256" key="17">
    <source>
        <dbReference type="ARBA" id="ARBA00035630"/>
    </source>
</evidence>
<evidence type="ECO:0000256" key="13">
    <source>
        <dbReference type="ARBA" id="ARBA00023136"/>
    </source>
</evidence>
<dbReference type="GO" id="GO:0005178">
    <property type="term" value="F:integrin binding"/>
    <property type="evidence" value="ECO:0007669"/>
    <property type="project" value="TreeGrafter"/>
</dbReference>
<dbReference type="Gene3D" id="2.10.25.10">
    <property type="entry name" value="Laminin"/>
    <property type="match status" value="3"/>
</dbReference>
<dbReference type="PANTHER" id="PTHR10082">
    <property type="entry name" value="INTEGRIN BETA SUBUNIT"/>
    <property type="match status" value="1"/>
</dbReference>
<feature type="domain" description="Integrin beta subunit tail" evidence="24">
    <location>
        <begin position="636"/>
        <end position="720"/>
    </location>
</feature>
<evidence type="ECO:0000256" key="6">
    <source>
        <dbReference type="ARBA" id="ARBA00022692"/>
    </source>
</evidence>
<evidence type="ECO:0000313" key="26">
    <source>
        <dbReference type="Proteomes" id="UP000283509"/>
    </source>
</evidence>
<reference evidence="25 26" key="1">
    <citation type="submission" date="2018-04" db="EMBL/GenBank/DDBJ databases">
        <authorList>
            <person name="Zhang X."/>
            <person name="Yuan J."/>
            <person name="Li F."/>
            <person name="Xiang J."/>
        </authorList>
    </citation>
    <scope>NUCLEOTIDE SEQUENCE [LARGE SCALE GENOMIC DNA]</scope>
    <source>
        <tissue evidence="25">Muscle</tissue>
    </source>
</reference>
<keyword evidence="16" id="KW-0873">Pyrrolidone carboxylic acid</keyword>
<evidence type="ECO:0000256" key="16">
    <source>
        <dbReference type="ARBA" id="ARBA00023283"/>
    </source>
</evidence>
<dbReference type="InterPro" id="IPR036465">
    <property type="entry name" value="vWFA_dom_sf"/>
</dbReference>
<evidence type="ECO:0000256" key="5">
    <source>
        <dbReference type="ARBA" id="ARBA00022553"/>
    </source>
</evidence>
<dbReference type="InterPro" id="IPR057243">
    <property type="entry name" value="Integrin_I-EGF_CS"/>
</dbReference>
<feature type="disulfide bond" evidence="18">
    <location>
        <begin position="636"/>
        <end position="645"/>
    </location>
</feature>
<dbReference type="STRING" id="6689.A0A3R7QFX7"/>
<dbReference type="PANTHER" id="PTHR10082:SF60">
    <property type="entry name" value="INTEGRIN BETA-PS"/>
    <property type="match status" value="1"/>
</dbReference>
<dbReference type="GO" id="GO:0007229">
    <property type="term" value="P:integrin-mediated signaling pathway"/>
    <property type="evidence" value="ECO:0007669"/>
    <property type="project" value="UniProtKB-KW"/>
</dbReference>
<keyword evidence="7" id="KW-0732">Signal</keyword>
<keyword evidence="12 19" id="KW-0401">Integrin</keyword>
<dbReference type="Pfam" id="PF23105">
    <property type="entry name" value="EGF_integrin"/>
    <property type="match status" value="2"/>
</dbReference>
<feature type="domain" description="Integrin beta subunit cytoplasmic" evidence="23">
    <location>
        <begin position="744"/>
        <end position="790"/>
    </location>
</feature>
<comment type="similarity">
    <text evidence="2 19">Belongs to the integrin beta chain family.</text>
</comment>
<proteinExistence type="inferred from homology"/>
<feature type="disulfide bond" evidence="18">
    <location>
        <begin position="612"/>
        <end position="625"/>
    </location>
</feature>
<dbReference type="SMART" id="SM00187">
    <property type="entry name" value="INB"/>
    <property type="match status" value="1"/>
</dbReference>
<feature type="region of interest" description="Disordered" evidence="20">
    <location>
        <begin position="14"/>
        <end position="41"/>
    </location>
</feature>
<dbReference type="Pfam" id="PF07965">
    <property type="entry name" value="Integrin_B_tail"/>
    <property type="match status" value="1"/>
</dbReference>
<feature type="disulfide bond" evidence="18">
    <location>
        <begin position="527"/>
        <end position="532"/>
    </location>
</feature>
<name>A0A3R7QFX7_PENVA</name>
<dbReference type="GO" id="GO:0009986">
    <property type="term" value="C:cell surface"/>
    <property type="evidence" value="ECO:0007669"/>
    <property type="project" value="TreeGrafter"/>
</dbReference>
<evidence type="ECO:0000256" key="8">
    <source>
        <dbReference type="ARBA" id="ARBA00022737"/>
    </source>
</evidence>
<evidence type="ECO:0000256" key="2">
    <source>
        <dbReference type="ARBA" id="ARBA00007449"/>
    </source>
</evidence>
<keyword evidence="14 18" id="KW-1015">Disulfide bond</keyword>
<feature type="disulfide bond" evidence="18">
    <location>
        <begin position="529"/>
        <end position="560"/>
    </location>
</feature>
<dbReference type="Gene3D" id="1.20.5.100">
    <property type="entry name" value="Cytochrome c1, transmembrane anchor, C-terminal"/>
    <property type="match status" value="1"/>
</dbReference>
<dbReference type="InterPro" id="IPR036349">
    <property type="entry name" value="Integrin_bsu_tail_dom_sf"/>
</dbReference>
<keyword evidence="15" id="KW-0325">Glycoprotein</keyword>
<keyword evidence="6 19" id="KW-0812">Transmembrane</keyword>
<organism evidence="25 26">
    <name type="scientific">Penaeus vannamei</name>
    <name type="common">Whiteleg shrimp</name>
    <name type="synonym">Litopenaeus vannamei</name>
    <dbReference type="NCBI Taxonomy" id="6689"/>
    <lineage>
        <taxon>Eukaryota</taxon>
        <taxon>Metazoa</taxon>
        <taxon>Ecdysozoa</taxon>
        <taxon>Arthropoda</taxon>
        <taxon>Crustacea</taxon>
        <taxon>Multicrustacea</taxon>
        <taxon>Malacostraca</taxon>
        <taxon>Eumalacostraca</taxon>
        <taxon>Eucarida</taxon>
        <taxon>Decapoda</taxon>
        <taxon>Dendrobranchiata</taxon>
        <taxon>Penaeoidea</taxon>
        <taxon>Penaeidae</taxon>
        <taxon>Penaeus</taxon>
    </lineage>
</organism>
<protein>
    <recommendedName>
        <fullName evidence="19">Integrin beta</fullName>
    </recommendedName>
</protein>
<keyword evidence="10" id="KW-0581">Phagocytosis</keyword>
<evidence type="ECO:0000256" key="1">
    <source>
        <dbReference type="ARBA" id="ARBA00004251"/>
    </source>
</evidence>
<comment type="caution">
    <text evidence="25">The sequence shown here is derived from an EMBL/GenBank/DDBJ whole genome shotgun (WGS) entry which is preliminary data.</text>
</comment>
<dbReference type="GO" id="GO:0007160">
    <property type="term" value="P:cell-matrix adhesion"/>
    <property type="evidence" value="ECO:0007669"/>
    <property type="project" value="TreeGrafter"/>
</dbReference>
<dbReference type="SUPFAM" id="SSF69687">
    <property type="entry name" value="Integrin beta tail domain"/>
    <property type="match status" value="1"/>
</dbReference>
<dbReference type="Proteomes" id="UP000283509">
    <property type="component" value="Unassembled WGS sequence"/>
</dbReference>
<evidence type="ECO:0000259" key="22">
    <source>
        <dbReference type="SMART" id="SM00187"/>
    </source>
</evidence>
<evidence type="ECO:0000259" key="23">
    <source>
        <dbReference type="SMART" id="SM01241"/>
    </source>
</evidence>
<dbReference type="GO" id="GO:0005925">
    <property type="term" value="C:focal adhesion"/>
    <property type="evidence" value="ECO:0007669"/>
    <property type="project" value="TreeGrafter"/>
</dbReference>